<evidence type="ECO:0000313" key="4">
    <source>
        <dbReference type="Proteomes" id="UP000270834"/>
    </source>
</evidence>
<feature type="domain" description="ABC transporter" evidence="2">
    <location>
        <begin position="2"/>
        <end position="83"/>
    </location>
</feature>
<dbReference type="GO" id="GO:0016887">
    <property type="term" value="F:ATP hydrolysis activity"/>
    <property type="evidence" value="ECO:0007669"/>
    <property type="project" value="InterPro"/>
</dbReference>
<name>A0A3M5D9C0_PSEAI</name>
<dbReference type="Proteomes" id="UP000270834">
    <property type="component" value="Unassembled WGS sequence"/>
</dbReference>
<gene>
    <name evidence="3" type="ORF">ALP65_04294</name>
</gene>
<keyword evidence="1" id="KW-0813">Transport</keyword>
<evidence type="ECO:0000259" key="2">
    <source>
        <dbReference type="Pfam" id="PF00005"/>
    </source>
</evidence>
<sequence>MAGQIELGGEVISRPGFTLAPEKRRIGMVFQDYALFPHLSVADNVGFGIRKHPQRERLVRELLELVKLDHLAARHPHELSGGQ</sequence>
<dbReference type="SUPFAM" id="SSF52540">
    <property type="entry name" value="P-loop containing nucleoside triphosphate hydrolases"/>
    <property type="match status" value="1"/>
</dbReference>
<dbReference type="InterPro" id="IPR003439">
    <property type="entry name" value="ABC_transporter-like_ATP-bd"/>
</dbReference>
<dbReference type="Gene3D" id="3.40.50.300">
    <property type="entry name" value="P-loop containing nucleotide triphosphate hydrolases"/>
    <property type="match status" value="1"/>
</dbReference>
<feature type="non-terminal residue" evidence="3">
    <location>
        <position position="83"/>
    </location>
</feature>
<protein>
    <recommendedName>
        <fullName evidence="2">ABC transporter domain-containing protein</fullName>
    </recommendedName>
</protein>
<dbReference type="Pfam" id="PF00005">
    <property type="entry name" value="ABC_tran"/>
    <property type="match status" value="1"/>
</dbReference>
<dbReference type="InterPro" id="IPR050093">
    <property type="entry name" value="ABC_SmlMolc_Importer"/>
</dbReference>
<evidence type="ECO:0000313" key="3">
    <source>
        <dbReference type="EMBL" id="RMS45647.1"/>
    </source>
</evidence>
<dbReference type="InterPro" id="IPR027417">
    <property type="entry name" value="P-loop_NTPase"/>
</dbReference>
<dbReference type="EMBL" id="RBSQ01001300">
    <property type="protein sequence ID" value="RMS45647.1"/>
    <property type="molecule type" value="Genomic_DNA"/>
</dbReference>
<comment type="caution">
    <text evidence="3">The sequence shown here is derived from an EMBL/GenBank/DDBJ whole genome shotgun (WGS) entry which is preliminary data.</text>
</comment>
<proteinExistence type="predicted"/>
<reference evidence="3 4" key="1">
    <citation type="submission" date="2018-08" db="EMBL/GenBank/DDBJ databases">
        <title>Recombination of ecologically and evolutionarily significant loci maintains genetic cohesion in the Pseudomonas syringae species complex.</title>
        <authorList>
            <person name="Dillon M."/>
            <person name="Thakur S."/>
            <person name="Almeida R.N.D."/>
            <person name="Weir B.S."/>
            <person name="Guttman D.S."/>
        </authorList>
    </citation>
    <scope>NUCLEOTIDE SEQUENCE [LARGE SCALE GENOMIC DNA]</scope>
    <source>
        <strain evidence="3 4">ICMP 7846</strain>
    </source>
</reference>
<dbReference type="AlphaFoldDB" id="A0A3M5D9C0"/>
<accession>A0A3M5D9C0</accession>
<dbReference type="GO" id="GO:0005524">
    <property type="term" value="F:ATP binding"/>
    <property type="evidence" value="ECO:0007669"/>
    <property type="project" value="InterPro"/>
</dbReference>
<dbReference type="PANTHER" id="PTHR42781">
    <property type="entry name" value="SPERMIDINE/PUTRESCINE IMPORT ATP-BINDING PROTEIN POTA"/>
    <property type="match status" value="1"/>
</dbReference>
<evidence type="ECO:0000256" key="1">
    <source>
        <dbReference type="ARBA" id="ARBA00022448"/>
    </source>
</evidence>
<dbReference type="PANTHER" id="PTHR42781:SF4">
    <property type="entry name" value="SPERMIDINE_PUTRESCINE IMPORT ATP-BINDING PROTEIN POTA"/>
    <property type="match status" value="1"/>
</dbReference>
<organism evidence="3 4">
    <name type="scientific">Pseudomonas aeruginosa</name>
    <dbReference type="NCBI Taxonomy" id="287"/>
    <lineage>
        <taxon>Bacteria</taxon>
        <taxon>Pseudomonadati</taxon>
        <taxon>Pseudomonadota</taxon>
        <taxon>Gammaproteobacteria</taxon>
        <taxon>Pseudomonadales</taxon>
        <taxon>Pseudomonadaceae</taxon>
        <taxon>Pseudomonas</taxon>
    </lineage>
</organism>